<feature type="domain" description="Gfd2/YDR514C-like C-terminal" evidence="1">
    <location>
        <begin position="1"/>
        <end position="178"/>
    </location>
</feature>
<dbReference type="Proteomes" id="UP001365128">
    <property type="component" value="Unassembled WGS sequence"/>
</dbReference>
<evidence type="ECO:0000313" key="2">
    <source>
        <dbReference type="EMBL" id="KAK7550002.1"/>
    </source>
</evidence>
<dbReference type="Pfam" id="PF21762">
    <property type="entry name" value="DEDDh_C"/>
    <property type="match status" value="1"/>
</dbReference>
<dbReference type="InterPro" id="IPR012337">
    <property type="entry name" value="RNaseH-like_sf"/>
</dbReference>
<dbReference type="SUPFAM" id="SSF53098">
    <property type="entry name" value="Ribonuclease H-like"/>
    <property type="match status" value="1"/>
</dbReference>
<accession>A0ABR1MHW3</accession>
<dbReference type="InterPro" id="IPR040151">
    <property type="entry name" value="Gfd2/YDR514C-like"/>
</dbReference>
<protein>
    <recommendedName>
        <fullName evidence="1">Gfd2/YDR514C-like C-terminal domain-containing protein</fullName>
    </recommendedName>
</protein>
<keyword evidence="3" id="KW-1185">Reference proteome</keyword>
<dbReference type="Gene3D" id="3.30.420.10">
    <property type="entry name" value="Ribonuclease H-like superfamily/Ribonuclease H"/>
    <property type="match status" value="1"/>
</dbReference>
<name>A0ABR1MHW3_9PEZI</name>
<evidence type="ECO:0000259" key="1">
    <source>
        <dbReference type="Pfam" id="PF21762"/>
    </source>
</evidence>
<dbReference type="InterPro" id="IPR036397">
    <property type="entry name" value="RNaseH_sf"/>
</dbReference>
<feature type="non-terminal residue" evidence="2">
    <location>
        <position position="183"/>
    </location>
</feature>
<dbReference type="InterPro" id="IPR048519">
    <property type="entry name" value="Gfd2/YDR514C-like_C"/>
</dbReference>
<reference evidence="2 3" key="1">
    <citation type="submission" date="2024-04" db="EMBL/GenBank/DDBJ databases">
        <title>Phyllosticta paracitricarpa is synonymous to the EU quarantine fungus P. citricarpa based on phylogenomic analyses.</title>
        <authorList>
            <consortium name="Lawrence Berkeley National Laboratory"/>
            <person name="Van Ingen-Buijs V.A."/>
            <person name="Van Westerhoven A.C."/>
            <person name="Haridas S."/>
            <person name="Skiadas P."/>
            <person name="Martin F."/>
            <person name="Groenewald J.Z."/>
            <person name="Crous P.W."/>
            <person name="Seidl M.F."/>
        </authorList>
    </citation>
    <scope>NUCLEOTIDE SEQUENCE [LARGE SCALE GENOMIC DNA]</scope>
    <source>
        <strain evidence="2 3">CBS 122670</strain>
    </source>
</reference>
<feature type="non-terminal residue" evidence="2">
    <location>
        <position position="1"/>
    </location>
</feature>
<sequence length="183" mass="21219">VFMCLDLEAWEHKQDFILEVGLTILDLQKVSTYPHCKPWELLEHLDYQHYIVKRHRHRINKVYSRGCPNMFLFGESTVNSAQQIATKLNKGIAREKNFSDRPIVLVGHDFPSDERYLETIGVSARNWRNTVGIVDTKKIAEMESFPGKLERMLDRFRVPTPCAHNAGNDAAYTMHALLLFALY</sequence>
<dbReference type="PANTHER" id="PTHR28083">
    <property type="entry name" value="GOOD FOR FULL DBP5 ACTIVITY PROTEIN 2"/>
    <property type="match status" value="1"/>
</dbReference>
<organism evidence="2 3">
    <name type="scientific">Phyllosticta citricarpa</name>
    <dbReference type="NCBI Taxonomy" id="55181"/>
    <lineage>
        <taxon>Eukaryota</taxon>
        <taxon>Fungi</taxon>
        <taxon>Dikarya</taxon>
        <taxon>Ascomycota</taxon>
        <taxon>Pezizomycotina</taxon>
        <taxon>Dothideomycetes</taxon>
        <taxon>Dothideomycetes incertae sedis</taxon>
        <taxon>Botryosphaeriales</taxon>
        <taxon>Phyllostictaceae</taxon>
        <taxon>Phyllosticta</taxon>
    </lineage>
</organism>
<dbReference type="EMBL" id="JBBPDW010000008">
    <property type="protein sequence ID" value="KAK7550002.1"/>
    <property type="molecule type" value="Genomic_DNA"/>
</dbReference>
<gene>
    <name evidence="2" type="ORF">IWX46DRAFT_506129</name>
</gene>
<evidence type="ECO:0000313" key="3">
    <source>
        <dbReference type="Proteomes" id="UP001365128"/>
    </source>
</evidence>
<proteinExistence type="predicted"/>
<comment type="caution">
    <text evidence="2">The sequence shown here is derived from an EMBL/GenBank/DDBJ whole genome shotgun (WGS) entry which is preliminary data.</text>
</comment>
<dbReference type="PANTHER" id="PTHR28083:SF1">
    <property type="entry name" value="GOOD FOR FULL DBP5 ACTIVITY PROTEIN 2"/>
    <property type="match status" value="1"/>
</dbReference>